<reference evidence="2" key="2">
    <citation type="submission" date="2021-09" db="EMBL/GenBank/DDBJ databases">
        <authorList>
            <person name="Jia N."/>
            <person name="Wang J."/>
            <person name="Shi W."/>
            <person name="Du L."/>
            <person name="Sun Y."/>
            <person name="Zhan W."/>
            <person name="Jiang J."/>
            <person name="Wang Q."/>
            <person name="Zhang B."/>
            <person name="Ji P."/>
            <person name="Sakyi L.B."/>
            <person name="Cui X."/>
            <person name="Yuan T."/>
            <person name="Jiang B."/>
            <person name="Yang W."/>
            <person name="Lam T.T.-Y."/>
            <person name="Chang Q."/>
            <person name="Ding S."/>
            <person name="Wang X."/>
            <person name="Zhu J."/>
            <person name="Ruan X."/>
            <person name="Zhao L."/>
            <person name="Wei J."/>
            <person name="Que T."/>
            <person name="Du C."/>
            <person name="Cheng J."/>
            <person name="Dai P."/>
            <person name="Han X."/>
            <person name="Huang E."/>
            <person name="Gao Y."/>
            <person name="Liu J."/>
            <person name="Shao H."/>
            <person name="Ye R."/>
            <person name="Li L."/>
            <person name="Wei W."/>
            <person name="Wang X."/>
            <person name="Wang C."/>
            <person name="Huo Q."/>
            <person name="Li W."/>
            <person name="Guo W."/>
            <person name="Chen H."/>
            <person name="Chen S."/>
            <person name="Zhou L."/>
            <person name="Zhou L."/>
            <person name="Ni X."/>
            <person name="Tian J."/>
            <person name="Zhou Y."/>
            <person name="Sheng Y."/>
            <person name="Liu T."/>
            <person name="Pan Y."/>
            <person name="Xia L."/>
            <person name="Li J."/>
            <person name="Zhao F."/>
            <person name="Cao W."/>
        </authorList>
    </citation>
    <scope>NUCLEOTIDE SEQUENCE</scope>
    <source>
        <strain evidence="2">Rmic-2018</strain>
        <tissue evidence="2">Larvae</tissue>
    </source>
</reference>
<organism evidence="2 3">
    <name type="scientific">Rhipicephalus microplus</name>
    <name type="common">Cattle tick</name>
    <name type="synonym">Boophilus microplus</name>
    <dbReference type="NCBI Taxonomy" id="6941"/>
    <lineage>
        <taxon>Eukaryota</taxon>
        <taxon>Metazoa</taxon>
        <taxon>Ecdysozoa</taxon>
        <taxon>Arthropoda</taxon>
        <taxon>Chelicerata</taxon>
        <taxon>Arachnida</taxon>
        <taxon>Acari</taxon>
        <taxon>Parasitiformes</taxon>
        <taxon>Ixodida</taxon>
        <taxon>Ixodoidea</taxon>
        <taxon>Ixodidae</taxon>
        <taxon>Rhipicephalinae</taxon>
        <taxon>Rhipicephalus</taxon>
        <taxon>Boophilus</taxon>
    </lineage>
</organism>
<sequence length="415" mass="44208">MTTNLLSQIRPRVHYARVPKGVGSADICRELVKRFTVSELKCVQDYGLGKFEVTFANDEASRWFSDDPVLAIRDARIRFQYRGVRVKLVRVIGFPADADVRIIVQLLARYGKVLDFAREESAYLPGVWSGVLVVKMEMHKSVPNLLEVRDVIVQFEYEGVARVCRRCYRTGHHAAKCTVPQCVRCGAFGHDQCAVKCKHCGGDHGPSQCKARTTSSAAPPVASSSSQEQVSGVAEDREAVPGDAEGSTQPQPEPISERAPGGEEQEAGSELAEAPTLSAAAEPSPASPAGAPGTSPADAPAAEEKQEPMSWSDAVRGKKRRANRSPGPSKERLAAAPSGGPGSPKDDLPVPKRAAATESDEESTSSTVTDGTTGELNNSSSCPNCGPGNCECSLMSNTVYSSTNEDSLSEGDSRS</sequence>
<dbReference type="PANTHER" id="PTHR22639">
    <property type="entry name" value="GAG-RELATED PROTEIN"/>
    <property type="match status" value="1"/>
</dbReference>
<reference evidence="2" key="1">
    <citation type="journal article" date="2020" name="Cell">
        <title>Large-Scale Comparative Analyses of Tick Genomes Elucidate Their Genetic Diversity and Vector Capacities.</title>
        <authorList>
            <consortium name="Tick Genome and Microbiome Consortium (TIGMIC)"/>
            <person name="Jia N."/>
            <person name="Wang J."/>
            <person name="Shi W."/>
            <person name="Du L."/>
            <person name="Sun Y."/>
            <person name="Zhan W."/>
            <person name="Jiang J.F."/>
            <person name="Wang Q."/>
            <person name="Zhang B."/>
            <person name="Ji P."/>
            <person name="Bell-Sakyi L."/>
            <person name="Cui X.M."/>
            <person name="Yuan T.T."/>
            <person name="Jiang B.G."/>
            <person name="Yang W.F."/>
            <person name="Lam T.T."/>
            <person name="Chang Q.C."/>
            <person name="Ding S.J."/>
            <person name="Wang X.J."/>
            <person name="Zhu J.G."/>
            <person name="Ruan X.D."/>
            <person name="Zhao L."/>
            <person name="Wei J.T."/>
            <person name="Ye R.Z."/>
            <person name="Que T.C."/>
            <person name="Du C.H."/>
            <person name="Zhou Y.H."/>
            <person name="Cheng J.X."/>
            <person name="Dai P.F."/>
            <person name="Guo W.B."/>
            <person name="Han X.H."/>
            <person name="Huang E.J."/>
            <person name="Li L.F."/>
            <person name="Wei W."/>
            <person name="Gao Y.C."/>
            <person name="Liu J.Z."/>
            <person name="Shao H.Z."/>
            <person name="Wang X."/>
            <person name="Wang C.C."/>
            <person name="Yang T.C."/>
            <person name="Huo Q.B."/>
            <person name="Li W."/>
            <person name="Chen H.Y."/>
            <person name="Chen S.E."/>
            <person name="Zhou L.G."/>
            <person name="Ni X.B."/>
            <person name="Tian J.H."/>
            <person name="Sheng Y."/>
            <person name="Liu T."/>
            <person name="Pan Y.S."/>
            <person name="Xia L.Y."/>
            <person name="Li J."/>
            <person name="Zhao F."/>
            <person name="Cao W.C."/>
        </authorList>
    </citation>
    <scope>NUCLEOTIDE SEQUENCE</scope>
    <source>
        <strain evidence="2">Rmic-2018</strain>
    </source>
</reference>
<dbReference type="GO" id="GO:0002218">
    <property type="term" value="P:activation of innate immune response"/>
    <property type="evidence" value="ECO:0007669"/>
    <property type="project" value="InterPro"/>
</dbReference>
<feature type="region of interest" description="Disordered" evidence="1">
    <location>
        <begin position="208"/>
        <end position="384"/>
    </location>
</feature>
<accession>A0A9J6DZC8</accession>
<proteinExistence type="predicted"/>
<keyword evidence="3" id="KW-1185">Reference proteome</keyword>
<dbReference type="PANTHER" id="PTHR22639:SF3">
    <property type="entry name" value="ZINC FINGER CCHC DOMAIN-CONTAINING PROTEIN 3"/>
    <property type="match status" value="1"/>
</dbReference>
<dbReference type="AlphaFoldDB" id="A0A9J6DZC8"/>
<gene>
    <name evidence="2" type="ORF">HPB51_004716</name>
</gene>
<dbReference type="GO" id="GO:0003690">
    <property type="term" value="F:double-stranded DNA binding"/>
    <property type="evidence" value="ECO:0007669"/>
    <property type="project" value="InterPro"/>
</dbReference>
<dbReference type="EMBL" id="JABSTU010000006">
    <property type="protein sequence ID" value="KAH8027364.1"/>
    <property type="molecule type" value="Genomic_DNA"/>
</dbReference>
<comment type="caution">
    <text evidence="2">The sequence shown here is derived from an EMBL/GenBank/DDBJ whole genome shotgun (WGS) entry which is preliminary data.</text>
</comment>
<dbReference type="Proteomes" id="UP000821866">
    <property type="component" value="Chromosome 4"/>
</dbReference>
<feature type="compositionally biased region" description="Low complexity" evidence="1">
    <location>
        <begin position="215"/>
        <end position="233"/>
    </location>
</feature>
<evidence type="ECO:0008006" key="4">
    <source>
        <dbReference type="Google" id="ProtNLM"/>
    </source>
</evidence>
<dbReference type="VEuPathDB" id="VectorBase:LOC119179298"/>
<evidence type="ECO:0000313" key="2">
    <source>
        <dbReference type="EMBL" id="KAH8027364.1"/>
    </source>
</evidence>
<dbReference type="InterPro" id="IPR042509">
    <property type="entry name" value="ZCCHC3"/>
</dbReference>
<name>A0A9J6DZC8_RHIMP</name>
<feature type="compositionally biased region" description="Low complexity" evidence="1">
    <location>
        <begin position="269"/>
        <end position="300"/>
    </location>
</feature>
<evidence type="ECO:0000313" key="3">
    <source>
        <dbReference type="Proteomes" id="UP000821866"/>
    </source>
</evidence>
<protein>
    <recommendedName>
        <fullName evidence="4">CCHC-type domain-containing protein</fullName>
    </recommendedName>
</protein>
<evidence type="ECO:0000256" key="1">
    <source>
        <dbReference type="SAM" id="MobiDB-lite"/>
    </source>
</evidence>
<feature type="compositionally biased region" description="Low complexity" evidence="1">
    <location>
        <begin position="364"/>
        <end position="375"/>
    </location>
</feature>
<dbReference type="GO" id="GO:0003723">
    <property type="term" value="F:RNA binding"/>
    <property type="evidence" value="ECO:0007669"/>
    <property type="project" value="InterPro"/>
</dbReference>